<reference evidence="1 2" key="1">
    <citation type="submission" date="2018-06" db="EMBL/GenBank/DDBJ databases">
        <authorList>
            <consortium name="Pathogen Informatics"/>
            <person name="Doyle S."/>
        </authorList>
    </citation>
    <scope>NUCLEOTIDE SEQUENCE [LARGE SCALE GENOMIC DNA]</scope>
    <source>
        <strain evidence="1 2">NCTC13163</strain>
    </source>
</reference>
<proteinExistence type="predicted"/>
<dbReference type="RefSeq" id="WP_029333924.1">
    <property type="nucleotide sequence ID" value="NZ_UGGP01000001.1"/>
</dbReference>
<evidence type="ECO:0000313" key="1">
    <source>
        <dbReference type="EMBL" id="STO09543.1"/>
    </source>
</evidence>
<name>A0A377FZ05_9BACL</name>
<dbReference type="OrthoDB" id="2356270at2"/>
<accession>A0A377FZ05</accession>
<evidence type="ECO:0000313" key="2">
    <source>
        <dbReference type="Proteomes" id="UP000254060"/>
    </source>
</evidence>
<organism evidence="1 2">
    <name type="scientific">Exiguobacterium aurantiacum</name>
    <dbReference type="NCBI Taxonomy" id="33987"/>
    <lineage>
        <taxon>Bacteria</taxon>
        <taxon>Bacillati</taxon>
        <taxon>Bacillota</taxon>
        <taxon>Bacilli</taxon>
        <taxon>Bacillales</taxon>
        <taxon>Bacillales Family XII. Incertae Sedis</taxon>
        <taxon>Exiguobacterium</taxon>
    </lineage>
</organism>
<gene>
    <name evidence="1" type="ORF">NCTC13163_02981</name>
</gene>
<sequence>MHQIEIGNDVETHRLTIIRASREIVAIEIFGHVEAVTTTDYVAFARALTEAYHALDGTARLVNVGGQAIVTLTFKRGVVDVSITRGGAVRTFRTDQSYMTPALAQVGVIE</sequence>
<dbReference type="EMBL" id="UGGP01000001">
    <property type="protein sequence ID" value="STO09543.1"/>
    <property type="molecule type" value="Genomic_DNA"/>
</dbReference>
<protein>
    <submittedName>
        <fullName evidence="1">Uncharacterized protein</fullName>
    </submittedName>
</protein>
<dbReference type="AlphaFoldDB" id="A0A377FZ05"/>
<dbReference type="Proteomes" id="UP000254060">
    <property type="component" value="Unassembled WGS sequence"/>
</dbReference>
<dbReference type="STRING" id="1397694.GCA_000702585_00403"/>